<protein>
    <submittedName>
        <fullName evidence="4">Putative L-threonine 3-dehydrogenase</fullName>
    </submittedName>
</protein>
<dbReference type="InterPro" id="IPR050129">
    <property type="entry name" value="Zn_alcohol_dh"/>
</dbReference>
<dbReference type="InterPro" id="IPR013154">
    <property type="entry name" value="ADH-like_N"/>
</dbReference>
<dbReference type="InterPro" id="IPR036291">
    <property type="entry name" value="NAD(P)-bd_dom_sf"/>
</dbReference>
<gene>
    <name evidence="4" type="ordered locus">TREAZ_2898</name>
</gene>
<dbReference type="eggNOG" id="COG1063">
    <property type="taxonomic scope" value="Bacteria"/>
</dbReference>
<dbReference type="AlphaFoldDB" id="F5YBW5"/>
<accession>F5YBW5</accession>
<evidence type="ECO:0000259" key="2">
    <source>
        <dbReference type="Pfam" id="PF00107"/>
    </source>
</evidence>
<proteinExistence type="predicted"/>
<evidence type="ECO:0000313" key="4">
    <source>
        <dbReference type="EMBL" id="AEF81634.1"/>
    </source>
</evidence>
<evidence type="ECO:0000313" key="5">
    <source>
        <dbReference type="Proteomes" id="UP000009222"/>
    </source>
</evidence>
<reference evidence="4 5" key="2">
    <citation type="journal article" date="2011" name="ISME J.">
        <title>RNA-seq reveals cooperative metabolic interactions between two termite-gut spirochete species in co-culture.</title>
        <authorList>
            <person name="Rosenthal A.Z."/>
            <person name="Matson E.G."/>
            <person name="Eldar A."/>
            <person name="Leadbetter J.R."/>
        </authorList>
    </citation>
    <scope>NUCLEOTIDE SEQUENCE [LARGE SCALE GENOMIC DNA]</scope>
    <source>
        <strain evidence="5">ATCC BAA-888 / DSM 13862 / ZAS-9</strain>
    </source>
</reference>
<dbReference type="SUPFAM" id="SSF50129">
    <property type="entry name" value="GroES-like"/>
    <property type="match status" value="1"/>
</dbReference>
<dbReference type="Proteomes" id="UP000009222">
    <property type="component" value="Chromosome"/>
</dbReference>
<reference evidence="5" key="1">
    <citation type="submission" date="2009-12" db="EMBL/GenBank/DDBJ databases">
        <title>Complete sequence of Treponema azotonutricium strain ZAS-9.</title>
        <authorList>
            <person name="Tetu S.G."/>
            <person name="Matson E."/>
            <person name="Ren Q."/>
            <person name="Seshadri R."/>
            <person name="Elbourne L."/>
            <person name="Hassan K.A."/>
            <person name="Durkin A."/>
            <person name="Radune D."/>
            <person name="Mohamoud Y."/>
            <person name="Shay R."/>
            <person name="Jin S."/>
            <person name="Zhang X."/>
            <person name="Lucey K."/>
            <person name="Ballor N.R."/>
            <person name="Ottesen E."/>
            <person name="Rosenthal R."/>
            <person name="Allen A."/>
            <person name="Leadbetter J.R."/>
            <person name="Paulsen I.T."/>
        </authorList>
    </citation>
    <scope>NUCLEOTIDE SEQUENCE [LARGE SCALE GENOMIC DNA]</scope>
    <source>
        <strain evidence="5">ATCC BAA-888 / DSM 13862 / ZAS-9</strain>
    </source>
</reference>
<keyword evidence="5" id="KW-1185">Reference proteome</keyword>
<dbReference type="EMBL" id="CP001841">
    <property type="protein sequence ID" value="AEF81634.1"/>
    <property type="molecule type" value="Genomic_DNA"/>
</dbReference>
<dbReference type="STRING" id="545695.TREAZ_2898"/>
<dbReference type="GO" id="GO:0016491">
    <property type="term" value="F:oxidoreductase activity"/>
    <property type="evidence" value="ECO:0007669"/>
    <property type="project" value="UniProtKB-KW"/>
</dbReference>
<dbReference type="Pfam" id="PF08240">
    <property type="entry name" value="ADH_N"/>
    <property type="match status" value="1"/>
</dbReference>
<dbReference type="HOGENOM" id="CLU_026673_11_0_12"/>
<organism evidence="4 5">
    <name type="scientific">Leadbettera azotonutricia (strain ATCC BAA-888 / DSM 13862 / ZAS-9)</name>
    <name type="common">Treponema azotonutricium</name>
    <dbReference type="NCBI Taxonomy" id="545695"/>
    <lineage>
        <taxon>Bacteria</taxon>
        <taxon>Pseudomonadati</taxon>
        <taxon>Spirochaetota</taxon>
        <taxon>Spirochaetia</taxon>
        <taxon>Spirochaetales</taxon>
        <taxon>Breznakiellaceae</taxon>
        <taxon>Leadbettera</taxon>
    </lineage>
</organism>
<dbReference type="InterPro" id="IPR011032">
    <property type="entry name" value="GroES-like_sf"/>
</dbReference>
<evidence type="ECO:0000256" key="1">
    <source>
        <dbReference type="ARBA" id="ARBA00023002"/>
    </source>
</evidence>
<sequence>MDFIVCFGAIRHCMKALKFLGGGKSAIEDVPIPQPGPGEALIKIAVSAICGSERRDYLNGCDFISGHEFAGEVAEINNCRNVKPGDRVSINVIKGCGECLYCQTGSPQLCHDSAGCAGGHAEYAVVAERCCLPLPKNMPWDIGVLLGGDTFGVAHRAVSKLPSGTGKIAVVSGAGPIGIGVSLMLKYCGYYVLAVESIDRRRNFILNEIGVNEACDPAKTDIKKRLFDLYGQIGPDVVIECSGNAEAQKNALSWVKAGGTVVFCGENTKGLTIIPSVDIIHKEVTLTGAFYFNKNDFYNLCRLYSLGFDPLKAVGQKVPLDESPQAFESFFGGQAGKILLTRI</sequence>
<dbReference type="InterPro" id="IPR013149">
    <property type="entry name" value="ADH-like_C"/>
</dbReference>
<dbReference type="InParanoid" id="F5YBW5"/>
<dbReference type="KEGG" id="taz:TREAZ_2898"/>
<dbReference type="Gene3D" id="3.40.50.720">
    <property type="entry name" value="NAD(P)-binding Rossmann-like Domain"/>
    <property type="match status" value="1"/>
</dbReference>
<dbReference type="Pfam" id="PF00107">
    <property type="entry name" value="ADH_zinc_N"/>
    <property type="match status" value="1"/>
</dbReference>
<keyword evidence="1" id="KW-0560">Oxidoreductase</keyword>
<name>F5YBW5_LEAAZ</name>
<dbReference type="PANTHER" id="PTHR43401">
    <property type="entry name" value="L-THREONINE 3-DEHYDROGENASE"/>
    <property type="match status" value="1"/>
</dbReference>
<dbReference type="PANTHER" id="PTHR43401:SF2">
    <property type="entry name" value="L-THREONINE 3-DEHYDROGENASE"/>
    <property type="match status" value="1"/>
</dbReference>
<evidence type="ECO:0000259" key="3">
    <source>
        <dbReference type="Pfam" id="PF08240"/>
    </source>
</evidence>
<dbReference type="Gene3D" id="3.90.180.10">
    <property type="entry name" value="Medium-chain alcohol dehydrogenases, catalytic domain"/>
    <property type="match status" value="1"/>
</dbReference>
<feature type="domain" description="Alcohol dehydrogenase-like N-terminal" evidence="3">
    <location>
        <begin position="36"/>
        <end position="136"/>
    </location>
</feature>
<dbReference type="SUPFAM" id="SSF51735">
    <property type="entry name" value="NAD(P)-binding Rossmann-fold domains"/>
    <property type="match status" value="1"/>
</dbReference>
<feature type="domain" description="Alcohol dehydrogenase-like C-terminal" evidence="2">
    <location>
        <begin position="176"/>
        <end position="303"/>
    </location>
</feature>